<accession>A0A2Z4Y7C3</accession>
<reference evidence="2 3" key="1">
    <citation type="submission" date="2018-05" db="EMBL/GenBank/DDBJ databases">
        <title>A metagenomic window into the 2 km-deep terrestrial subsurface aquifer revealed taxonomically and functionally diverse microbial community comprising novel uncultured bacterial lineages.</title>
        <authorList>
            <person name="Kadnikov V.V."/>
            <person name="Mardanov A.V."/>
            <person name="Beletsky A.V."/>
            <person name="Banks D."/>
            <person name="Pimenov N.V."/>
            <person name="Frank Y.A."/>
            <person name="Karnachuk O.V."/>
            <person name="Ravin N.V."/>
        </authorList>
    </citation>
    <scope>NUCLEOTIDE SEQUENCE [LARGE SCALE GENOMIC DNA]</scope>
    <source>
        <strain evidence="2">BY</strain>
    </source>
</reference>
<evidence type="ECO:0000313" key="2">
    <source>
        <dbReference type="EMBL" id="AXA37147.1"/>
    </source>
</evidence>
<dbReference type="InterPro" id="IPR011990">
    <property type="entry name" value="TPR-like_helical_dom_sf"/>
</dbReference>
<evidence type="ECO:0000313" key="3">
    <source>
        <dbReference type="Proteomes" id="UP000262583"/>
    </source>
</evidence>
<name>A0A2Z4Y7C3_SUMC1</name>
<dbReference type="EMBL" id="CP030759">
    <property type="protein sequence ID" value="AXA37147.1"/>
    <property type="molecule type" value="Genomic_DNA"/>
</dbReference>
<dbReference type="KEGG" id="schv:BRCON_2377"/>
<dbReference type="SUPFAM" id="SSF48452">
    <property type="entry name" value="TPR-like"/>
    <property type="match status" value="1"/>
</dbReference>
<dbReference type="InterPro" id="IPR006994">
    <property type="entry name" value="TCF25/Rqc1"/>
</dbReference>
<feature type="repeat" description="TPR" evidence="1">
    <location>
        <begin position="51"/>
        <end position="84"/>
    </location>
</feature>
<dbReference type="InterPro" id="IPR019734">
    <property type="entry name" value="TPR_rpt"/>
</dbReference>
<proteinExistence type="predicted"/>
<organism evidence="2 3">
    <name type="scientific">Sumerlaea chitinivorans</name>
    <dbReference type="NCBI Taxonomy" id="2250252"/>
    <lineage>
        <taxon>Bacteria</taxon>
        <taxon>Candidatus Sumerlaeota</taxon>
        <taxon>Candidatus Sumerlaeia</taxon>
        <taxon>Candidatus Sumerlaeales</taxon>
        <taxon>Candidatus Sumerlaeaceae</taxon>
        <taxon>Candidatus Sumerlaea</taxon>
    </lineage>
</organism>
<protein>
    <submittedName>
        <fullName evidence="2">Uncharacterized protein</fullName>
    </submittedName>
</protein>
<gene>
    <name evidence="2" type="ORF">BRCON_2377</name>
</gene>
<keyword evidence="1" id="KW-0802">TPR repeat</keyword>
<sequence length="293" mass="32392">MRELEVLQRAIGRLLAEKQFDSAEEANAFVSSLIADKSAEEIFAGLDLTPEEESLLLVAQAIKANNDEEALELLERALELDPTNLDAQIALINAESPEDEAAQLRKIVRDAENRLGEAFFASHRGDFYTDPVTRPYMRARQMLMTALGQTGDIEGAIAEAEGLLDLCPNDNLGVREFLAGYYLTSDRAEDALTLMDGRYPKDHSAVFEYARMLANYKVGREDAAKESLTNALERNPYVLPLLFGLMRPEEVADTSAPGTPGEAMFVIGVLYDALVANQSALEWAVGKWQEIME</sequence>
<dbReference type="Pfam" id="PF04910">
    <property type="entry name" value="Tcf25"/>
    <property type="match status" value="1"/>
</dbReference>
<evidence type="ECO:0000256" key="1">
    <source>
        <dbReference type="PROSITE-ProRule" id="PRU00339"/>
    </source>
</evidence>
<dbReference type="AlphaFoldDB" id="A0A2Z4Y7C3"/>
<dbReference type="Gene3D" id="1.25.40.10">
    <property type="entry name" value="Tetratricopeptide repeat domain"/>
    <property type="match status" value="1"/>
</dbReference>
<dbReference type="Proteomes" id="UP000262583">
    <property type="component" value="Chromosome"/>
</dbReference>
<dbReference type="Pfam" id="PF13181">
    <property type="entry name" value="TPR_8"/>
    <property type="match status" value="1"/>
</dbReference>
<dbReference type="PROSITE" id="PS50005">
    <property type="entry name" value="TPR"/>
    <property type="match status" value="1"/>
</dbReference>